<gene>
    <name evidence="1" type="ORF">GCM10008023_26920</name>
</gene>
<dbReference type="Pfam" id="PF12599">
    <property type="entry name" value="DUF3768"/>
    <property type="match status" value="1"/>
</dbReference>
<organism evidence="1 2">
    <name type="scientific">Sphingomonas glacialis</name>
    <dbReference type="NCBI Taxonomy" id="658225"/>
    <lineage>
        <taxon>Bacteria</taxon>
        <taxon>Pseudomonadati</taxon>
        <taxon>Pseudomonadota</taxon>
        <taxon>Alphaproteobacteria</taxon>
        <taxon>Sphingomonadales</taxon>
        <taxon>Sphingomonadaceae</taxon>
        <taxon>Sphingomonas</taxon>
    </lineage>
</organism>
<accession>A0ABQ3LP07</accession>
<proteinExistence type="predicted"/>
<evidence type="ECO:0000313" key="2">
    <source>
        <dbReference type="Proteomes" id="UP000652430"/>
    </source>
</evidence>
<dbReference type="RefSeq" id="WP_229839407.1">
    <property type="nucleotide sequence ID" value="NZ_BNAQ01000004.1"/>
</dbReference>
<evidence type="ECO:0000313" key="1">
    <source>
        <dbReference type="EMBL" id="GHH19790.1"/>
    </source>
</evidence>
<dbReference type="EMBL" id="BNAQ01000004">
    <property type="protein sequence ID" value="GHH19790.1"/>
    <property type="molecule type" value="Genomic_DNA"/>
</dbReference>
<keyword evidence="2" id="KW-1185">Reference proteome</keyword>
<name>A0ABQ3LP07_9SPHN</name>
<comment type="caution">
    <text evidence="1">The sequence shown here is derived from an EMBL/GenBank/DDBJ whole genome shotgun (WGS) entry which is preliminary data.</text>
</comment>
<evidence type="ECO:0008006" key="3">
    <source>
        <dbReference type="Google" id="ProtNLM"/>
    </source>
</evidence>
<reference evidence="2" key="1">
    <citation type="journal article" date="2019" name="Int. J. Syst. Evol. Microbiol.">
        <title>The Global Catalogue of Microorganisms (GCM) 10K type strain sequencing project: providing services to taxonomists for standard genome sequencing and annotation.</title>
        <authorList>
            <consortium name="The Broad Institute Genomics Platform"/>
            <consortium name="The Broad Institute Genome Sequencing Center for Infectious Disease"/>
            <person name="Wu L."/>
            <person name="Ma J."/>
        </authorList>
    </citation>
    <scope>NUCLEOTIDE SEQUENCE [LARGE SCALE GENOMIC DNA]</scope>
    <source>
        <strain evidence="2">CGMCC 1.8957</strain>
    </source>
</reference>
<dbReference type="Proteomes" id="UP000652430">
    <property type="component" value="Unassembled WGS sequence"/>
</dbReference>
<sequence>MSAAAPTTSATAQEQTARIARLNDQARQAMGVACTAVATVGFRSLPDADQSFVRELIETFDAFDDDNDPHGERDFGTIYQLVCGRWTTERPQSRDDERERVFWKLDYYDRAMRFASDDAANPAITRRVLTIMLSDEY</sequence>
<dbReference type="InterPro" id="IPR022243">
    <property type="entry name" value="DUF3768"/>
</dbReference>
<protein>
    <recommendedName>
        <fullName evidence="3">DUF3768 domain-containing protein</fullName>
    </recommendedName>
</protein>